<dbReference type="InterPro" id="IPR000182">
    <property type="entry name" value="GNAT_dom"/>
</dbReference>
<proteinExistence type="predicted"/>
<name>A0A7W9F9P8_9CAUL</name>
<organism evidence="2 3">
    <name type="scientific">Brevundimonas aurantiaca</name>
    <dbReference type="NCBI Taxonomy" id="74316"/>
    <lineage>
        <taxon>Bacteria</taxon>
        <taxon>Pseudomonadati</taxon>
        <taxon>Pseudomonadota</taxon>
        <taxon>Alphaproteobacteria</taxon>
        <taxon>Caulobacterales</taxon>
        <taxon>Caulobacteraceae</taxon>
        <taxon>Brevundimonas</taxon>
    </lineage>
</organism>
<accession>A0A7W9F9P8</accession>
<evidence type="ECO:0000259" key="1">
    <source>
        <dbReference type="PROSITE" id="PS51186"/>
    </source>
</evidence>
<protein>
    <submittedName>
        <fullName evidence="2">Putative N-acetyltransferase YhbS</fullName>
    </submittedName>
</protein>
<dbReference type="CDD" id="cd04301">
    <property type="entry name" value="NAT_SF"/>
    <property type="match status" value="1"/>
</dbReference>
<dbReference type="SUPFAM" id="SSF55729">
    <property type="entry name" value="Acyl-CoA N-acyltransferases (Nat)"/>
    <property type="match status" value="1"/>
</dbReference>
<evidence type="ECO:0000313" key="3">
    <source>
        <dbReference type="Proteomes" id="UP000527324"/>
    </source>
</evidence>
<keyword evidence="3" id="KW-1185">Reference proteome</keyword>
<sequence>MSHASIQISAPDPVAEPIDLETPADAPGVEALIMAAFGPGRFAKTAERLREGTRPAVGFVAHRQGRIVGSVRLWPVVIGATPGLFLGPIAVEAAVRSEGLGARLVQACVDHARMTATGGILLVGDRAYFERFGFVAAPDARLPGPVDQRRVLWLAVGNETAVGGVRIG</sequence>
<dbReference type="Pfam" id="PF13508">
    <property type="entry name" value="Acetyltransf_7"/>
    <property type="match status" value="1"/>
</dbReference>
<dbReference type="EMBL" id="JACHOQ010000013">
    <property type="protein sequence ID" value="MBB5741312.1"/>
    <property type="molecule type" value="Genomic_DNA"/>
</dbReference>
<dbReference type="PROSITE" id="PS51186">
    <property type="entry name" value="GNAT"/>
    <property type="match status" value="1"/>
</dbReference>
<dbReference type="InterPro" id="IPR016181">
    <property type="entry name" value="Acyl_CoA_acyltransferase"/>
</dbReference>
<gene>
    <name evidence="2" type="ORF">GGQ93_003052</name>
</gene>
<dbReference type="GO" id="GO:0016747">
    <property type="term" value="F:acyltransferase activity, transferring groups other than amino-acyl groups"/>
    <property type="evidence" value="ECO:0007669"/>
    <property type="project" value="InterPro"/>
</dbReference>
<keyword evidence="2" id="KW-0808">Transferase</keyword>
<dbReference type="Gene3D" id="3.40.630.30">
    <property type="match status" value="1"/>
</dbReference>
<evidence type="ECO:0000313" key="2">
    <source>
        <dbReference type="EMBL" id="MBB5741312.1"/>
    </source>
</evidence>
<comment type="caution">
    <text evidence="2">The sequence shown here is derived from an EMBL/GenBank/DDBJ whole genome shotgun (WGS) entry which is preliminary data.</text>
</comment>
<dbReference type="AlphaFoldDB" id="A0A7W9F9P8"/>
<feature type="domain" description="N-acetyltransferase" evidence="1">
    <location>
        <begin position="16"/>
        <end position="159"/>
    </location>
</feature>
<reference evidence="2 3" key="1">
    <citation type="submission" date="2020-08" db="EMBL/GenBank/DDBJ databases">
        <title>Genomic Encyclopedia of Type Strains, Phase IV (KMG-IV): sequencing the most valuable type-strain genomes for metagenomic binning, comparative biology and taxonomic classification.</title>
        <authorList>
            <person name="Goeker M."/>
        </authorList>
    </citation>
    <scope>NUCLEOTIDE SEQUENCE [LARGE SCALE GENOMIC DNA]</scope>
    <source>
        <strain evidence="2 3">DSM 4731</strain>
    </source>
</reference>
<dbReference type="Proteomes" id="UP000527324">
    <property type="component" value="Unassembled WGS sequence"/>
</dbReference>
<dbReference type="RefSeq" id="WP_183218162.1">
    <property type="nucleotide sequence ID" value="NZ_CAJFZW010000062.1"/>
</dbReference>